<dbReference type="AlphaFoldDB" id="A0A8E2F8R0"/>
<organism evidence="8 9">
    <name type="scientific">Glonium stellatum</name>
    <dbReference type="NCBI Taxonomy" id="574774"/>
    <lineage>
        <taxon>Eukaryota</taxon>
        <taxon>Fungi</taxon>
        <taxon>Dikarya</taxon>
        <taxon>Ascomycota</taxon>
        <taxon>Pezizomycotina</taxon>
        <taxon>Dothideomycetes</taxon>
        <taxon>Pleosporomycetidae</taxon>
        <taxon>Gloniales</taxon>
        <taxon>Gloniaceae</taxon>
        <taxon>Glonium</taxon>
    </lineage>
</organism>
<accession>A0A8E2F8R0</accession>
<comment type="similarity">
    <text evidence="2">Belongs to the complex I LYR family.</text>
</comment>
<dbReference type="PANTHER" id="PTHR13675:SF0">
    <property type="entry name" value="LYR MOTIF-CONTAINING PROTEIN 2"/>
    <property type="match status" value="1"/>
</dbReference>
<evidence type="ECO:0000259" key="7">
    <source>
        <dbReference type="Pfam" id="PF05347"/>
    </source>
</evidence>
<dbReference type="CDD" id="cd20262">
    <property type="entry name" value="Complex1_LYR_LYRM2"/>
    <property type="match status" value="1"/>
</dbReference>
<evidence type="ECO:0000256" key="3">
    <source>
        <dbReference type="ARBA" id="ARBA00022946"/>
    </source>
</evidence>
<dbReference type="InterPro" id="IPR008011">
    <property type="entry name" value="Complex1_LYR_dom"/>
</dbReference>
<comment type="subcellular location">
    <subcellularLocation>
        <location evidence="1">Mitochondrion</location>
    </subcellularLocation>
</comment>
<evidence type="ECO:0000313" key="9">
    <source>
        <dbReference type="Proteomes" id="UP000250140"/>
    </source>
</evidence>
<evidence type="ECO:0000256" key="1">
    <source>
        <dbReference type="ARBA" id="ARBA00004173"/>
    </source>
</evidence>
<keyword evidence="4" id="KW-0496">Mitochondrion</keyword>
<dbReference type="InterPro" id="IPR045293">
    <property type="entry name" value="Complex1_LYR_LYRM2"/>
</dbReference>
<keyword evidence="3" id="KW-0809">Transit peptide</keyword>
<reference evidence="8 9" key="1">
    <citation type="journal article" date="2016" name="Nat. Commun.">
        <title>Ectomycorrhizal ecology is imprinted in the genome of the dominant symbiotic fungus Cenococcum geophilum.</title>
        <authorList>
            <consortium name="DOE Joint Genome Institute"/>
            <person name="Peter M."/>
            <person name="Kohler A."/>
            <person name="Ohm R.A."/>
            <person name="Kuo A."/>
            <person name="Krutzmann J."/>
            <person name="Morin E."/>
            <person name="Arend M."/>
            <person name="Barry K.W."/>
            <person name="Binder M."/>
            <person name="Choi C."/>
            <person name="Clum A."/>
            <person name="Copeland A."/>
            <person name="Grisel N."/>
            <person name="Haridas S."/>
            <person name="Kipfer T."/>
            <person name="LaButti K."/>
            <person name="Lindquist E."/>
            <person name="Lipzen A."/>
            <person name="Maire R."/>
            <person name="Meier B."/>
            <person name="Mihaltcheva S."/>
            <person name="Molinier V."/>
            <person name="Murat C."/>
            <person name="Poggeler S."/>
            <person name="Quandt C.A."/>
            <person name="Sperisen C."/>
            <person name="Tritt A."/>
            <person name="Tisserant E."/>
            <person name="Crous P.W."/>
            <person name="Henrissat B."/>
            <person name="Nehls U."/>
            <person name="Egli S."/>
            <person name="Spatafora J.W."/>
            <person name="Grigoriev I.V."/>
            <person name="Martin F.M."/>
        </authorList>
    </citation>
    <scope>NUCLEOTIDE SEQUENCE [LARGE SCALE GENOMIC DNA]</scope>
    <source>
        <strain evidence="8 9">CBS 207.34</strain>
    </source>
</reference>
<proteinExistence type="inferred from homology"/>
<keyword evidence="9" id="KW-1185">Reference proteome</keyword>
<dbReference type="GO" id="GO:0005739">
    <property type="term" value="C:mitochondrion"/>
    <property type="evidence" value="ECO:0007669"/>
    <property type="project" value="UniProtKB-SubCell"/>
</dbReference>
<feature type="domain" description="Complex 1 LYR protein" evidence="7">
    <location>
        <begin position="30"/>
        <end position="87"/>
    </location>
</feature>
<gene>
    <name evidence="8" type="ORF">AOQ84DRAFT_284626</name>
</gene>
<dbReference type="PANTHER" id="PTHR13675">
    <property type="entry name" value="LYR MOTIF-CONTAINING PROTEIN 2"/>
    <property type="match status" value="1"/>
</dbReference>
<sequence>MIRSYATAAARRSFRLKGPPLGLDHFIQRKRALALWRDIVRTIAAIPDQVTRNEMRQFARGEFEKHRDVNDIGHIRYLISSGKTEFDAIRSSLINANLLV</sequence>
<protein>
    <recommendedName>
        <fullName evidence="5">LYR motif-containing protein 2</fullName>
    </recommendedName>
</protein>
<evidence type="ECO:0000256" key="5">
    <source>
        <dbReference type="ARBA" id="ARBA00026235"/>
    </source>
</evidence>
<dbReference type="Proteomes" id="UP000250140">
    <property type="component" value="Unassembled WGS sequence"/>
</dbReference>
<evidence type="ECO:0000256" key="2">
    <source>
        <dbReference type="ARBA" id="ARBA00009508"/>
    </source>
</evidence>
<dbReference type="Pfam" id="PF05347">
    <property type="entry name" value="Complex1_LYR"/>
    <property type="match status" value="1"/>
</dbReference>
<name>A0A8E2F8R0_9PEZI</name>
<dbReference type="EMBL" id="KV748842">
    <property type="protein sequence ID" value="OCL12702.1"/>
    <property type="molecule type" value="Genomic_DNA"/>
</dbReference>
<evidence type="ECO:0000256" key="6">
    <source>
        <dbReference type="ARBA" id="ARBA00044735"/>
    </source>
</evidence>
<evidence type="ECO:0000313" key="8">
    <source>
        <dbReference type="EMBL" id="OCL12702.1"/>
    </source>
</evidence>
<comment type="function">
    <text evidence="6">Involved in efficient integration of the N-module into mitochondrial respiratory chain complex I.</text>
</comment>
<dbReference type="OrthoDB" id="74240at2759"/>
<evidence type="ECO:0000256" key="4">
    <source>
        <dbReference type="ARBA" id="ARBA00023128"/>
    </source>
</evidence>